<evidence type="ECO:0000313" key="8">
    <source>
        <dbReference type="Proteomes" id="UP000183859"/>
    </source>
</evidence>
<feature type="transmembrane region" description="Helical" evidence="6">
    <location>
        <begin position="75"/>
        <end position="95"/>
    </location>
</feature>
<evidence type="ECO:0000256" key="2">
    <source>
        <dbReference type="ARBA" id="ARBA00022475"/>
    </source>
</evidence>
<sequence>MPCIFIAMTYELFLALAAFVFGTVFTPGPNNLMLMASGANFGFRRSVPHLTGVAVGFPLMILPVGLGVMQLFDAFPALTWIMTALSVAYMLWLAWKVANAAPPRDGEAQGTPLSFLQACAFQWVNPKAWAMALGAITLYATSRDVTAILWVSGTYLLVGSFSASTWTLLGQQLRRLLTRPAQLRAFNWTMAALLLASLAAILLQR</sequence>
<evidence type="ECO:0000256" key="1">
    <source>
        <dbReference type="ARBA" id="ARBA00004651"/>
    </source>
</evidence>
<organism evidence="7 8">
    <name type="scientific">Phaeobacter porticola</name>
    <dbReference type="NCBI Taxonomy" id="1844006"/>
    <lineage>
        <taxon>Bacteria</taxon>
        <taxon>Pseudomonadati</taxon>
        <taxon>Pseudomonadota</taxon>
        <taxon>Alphaproteobacteria</taxon>
        <taxon>Rhodobacterales</taxon>
        <taxon>Roseobacteraceae</taxon>
        <taxon>Phaeobacter</taxon>
    </lineage>
</organism>
<evidence type="ECO:0000256" key="6">
    <source>
        <dbReference type="SAM" id="Phobius"/>
    </source>
</evidence>
<dbReference type="Pfam" id="PF01810">
    <property type="entry name" value="LysE"/>
    <property type="match status" value="1"/>
</dbReference>
<keyword evidence="3 6" id="KW-0812">Transmembrane</keyword>
<feature type="transmembrane region" description="Helical" evidence="6">
    <location>
        <begin position="147"/>
        <end position="169"/>
    </location>
</feature>
<gene>
    <name evidence="7" type="ORF">PhaeoP97_00455</name>
</gene>
<evidence type="ECO:0000256" key="4">
    <source>
        <dbReference type="ARBA" id="ARBA00022989"/>
    </source>
</evidence>
<dbReference type="PANTHER" id="PTHR30086">
    <property type="entry name" value="ARGININE EXPORTER PROTEIN ARGO"/>
    <property type="match status" value="1"/>
</dbReference>
<keyword evidence="5 6" id="KW-0472">Membrane</keyword>
<evidence type="ECO:0000256" key="5">
    <source>
        <dbReference type="ARBA" id="ARBA00023136"/>
    </source>
</evidence>
<dbReference type="GO" id="GO:0005886">
    <property type="term" value="C:plasma membrane"/>
    <property type="evidence" value="ECO:0007669"/>
    <property type="project" value="UniProtKB-SubCell"/>
</dbReference>
<dbReference type="AlphaFoldDB" id="A0A1L3I1A5"/>
<feature type="transmembrane region" description="Helical" evidence="6">
    <location>
        <begin position="12"/>
        <end position="29"/>
    </location>
</feature>
<dbReference type="PANTHER" id="PTHR30086:SF20">
    <property type="entry name" value="ARGININE EXPORTER PROTEIN ARGO-RELATED"/>
    <property type="match status" value="1"/>
</dbReference>
<dbReference type="GO" id="GO:0033228">
    <property type="term" value="P:cysteine export across plasma membrane"/>
    <property type="evidence" value="ECO:0007669"/>
    <property type="project" value="TreeGrafter"/>
</dbReference>
<reference evidence="8" key="1">
    <citation type="submission" date="2016-07" db="EMBL/GenBank/DDBJ databases">
        <title>Phaeobacter portensis sp. nov., a tropodithietic acid producing bacterium isolated from a German harbor.</title>
        <authorList>
            <person name="Freese H.M."/>
            <person name="Bunk B."/>
            <person name="Breider S."/>
            <person name="Brinkhoff T."/>
        </authorList>
    </citation>
    <scope>NUCLEOTIDE SEQUENCE [LARGE SCALE GENOMIC DNA]</scope>
    <source>
        <strain evidence="8">P97</strain>
    </source>
</reference>
<keyword evidence="8" id="KW-1185">Reference proteome</keyword>
<proteinExistence type="predicted"/>
<comment type="subcellular location">
    <subcellularLocation>
        <location evidence="1">Cell membrane</location>
        <topology evidence="1">Multi-pass membrane protein</topology>
    </subcellularLocation>
</comment>
<dbReference type="EMBL" id="CP016364">
    <property type="protein sequence ID" value="APG45903.1"/>
    <property type="molecule type" value="Genomic_DNA"/>
</dbReference>
<dbReference type="InterPro" id="IPR001123">
    <property type="entry name" value="LeuE-type"/>
</dbReference>
<evidence type="ECO:0000256" key="3">
    <source>
        <dbReference type="ARBA" id="ARBA00022692"/>
    </source>
</evidence>
<protein>
    <submittedName>
        <fullName evidence="7">Translocator protein, LysE family</fullName>
    </submittedName>
</protein>
<dbReference type="KEGG" id="php:PhaeoP97_00455"/>
<evidence type="ECO:0000313" key="7">
    <source>
        <dbReference type="EMBL" id="APG45903.1"/>
    </source>
</evidence>
<keyword evidence="4 6" id="KW-1133">Transmembrane helix</keyword>
<name>A0A1L3I1A5_9RHOB</name>
<feature type="transmembrane region" description="Helical" evidence="6">
    <location>
        <begin position="49"/>
        <end position="68"/>
    </location>
</feature>
<dbReference type="GO" id="GO:0015171">
    <property type="term" value="F:amino acid transmembrane transporter activity"/>
    <property type="evidence" value="ECO:0007669"/>
    <property type="project" value="TreeGrafter"/>
</dbReference>
<dbReference type="OrthoDB" id="9812084at2"/>
<feature type="transmembrane region" description="Helical" evidence="6">
    <location>
        <begin position="181"/>
        <end position="203"/>
    </location>
</feature>
<keyword evidence="2" id="KW-1003">Cell membrane</keyword>
<accession>A0A1L3I1A5</accession>
<dbReference type="Proteomes" id="UP000183859">
    <property type="component" value="Chromosome"/>
</dbReference>